<dbReference type="AlphaFoldDB" id="A0A316VQV4"/>
<dbReference type="GeneID" id="37036548"/>
<evidence type="ECO:0000313" key="1">
    <source>
        <dbReference type="EMBL" id="PWN40039.1"/>
    </source>
</evidence>
<gene>
    <name evidence="1" type="ORF">IE81DRAFT_325969</name>
</gene>
<dbReference type="Proteomes" id="UP000245783">
    <property type="component" value="Unassembled WGS sequence"/>
</dbReference>
<sequence>MELVVPTLQVDHTAFGMGRLCQFTAQQPPCSYLPFYHMIVIDLNAFRLDSAWTPKDHIFENV</sequence>
<dbReference type="EMBL" id="KZ819433">
    <property type="protein sequence ID" value="PWN40039.1"/>
    <property type="molecule type" value="Genomic_DNA"/>
</dbReference>
<protein>
    <submittedName>
        <fullName evidence="1">Uncharacterized protein</fullName>
    </submittedName>
</protein>
<dbReference type="InParanoid" id="A0A316VQV4"/>
<dbReference type="OrthoDB" id="10600772at2759"/>
<evidence type="ECO:0000313" key="2">
    <source>
        <dbReference type="Proteomes" id="UP000245783"/>
    </source>
</evidence>
<name>A0A316VQV4_9BASI</name>
<organism evidence="1 2">
    <name type="scientific">Ceraceosorus guamensis</name>
    <dbReference type="NCBI Taxonomy" id="1522189"/>
    <lineage>
        <taxon>Eukaryota</taxon>
        <taxon>Fungi</taxon>
        <taxon>Dikarya</taxon>
        <taxon>Basidiomycota</taxon>
        <taxon>Ustilaginomycotina</taxon>
        <taxon>Exobasidiomycetes</taxon>
        <taxon>Ceraceosorales</taxon>
        <taxon>Ceraceosoraceae</taxon>
        <taxon>Ceraceosorus</taxon>
    </lineage>
</organism>
<reference evidence="1 2" key="1">
    <citation type="journal article" date="2018" name="Mol. Biol. Evol.">
        <title>Broad Genomic Sampling Reveals a Smut Pathogenic Ancestry of the Fungal Clade Ustilaginomycotina.</title>
        <authorList>
            <person name="Kijpornyongpan T."/>
            <person name="Mondo S.J."/>
            <person name="Barry K."/>
            <person name="Sandor L."/>
            <person name="Lee J."/>
            <person name="Lipzen A."/>
            <person name="Pangilinan J."/>
            <person name="LaButti K."/>
            <person name="Hainaut M."/>
            <person name="Henrissat B."/>
            <person name="Grigoriev I.V."/>
            <person name="Spatafora J.W."/>
            <person name="Aime M.C."/>
        </authorList>
    </citation>
    <scope>NUCLEOTIDE SEQUENCE [LARGE SCALE GENOMIC DNA]</scope>
    <source>
        <strain evidence="1 2">MCA 4658</strain>
    </source>
</reference>
<proteinExistence type="predicted"/>
<keyword evidence="2" id="KW-1185">Reference proteome</keyword>
<accession>A0A316VQV4</accession>
<dbReference type="RefSeq" id="XP_025367199.1">
    <property type="nucleotide sequence ID" value="XM_025514678.1"/>
</dbReference>